<dbReference type="PANTHER" id="PTHR23274">
    <property type="entry name" value="DNA HELICASE-RELATED"/>
    <property type="match status" value="1"/>
</dbReference>
<feature type="non-terminal residue" evidence="1">
    <location>
        <position position="113"/>
    </location>
</feature>
<dbReference type="GO" id="GO:0006260">
    <property type="term" value="P:DNA replication"/>
    <property type="evidence" value="ECO:0007669"/>
    <property type="project" value="TreeGrafter"/>
</dbReference>
<organism evidence="1 2">
    <name type="scientific">Trifolium medium</name>
    <dbReference type="NCBI Taxonomy" id="97028"/>
    <lineage>
        <taxon>Eukaryota</taxon>
        <taxon>Viridiplantae</taxon>
        <taxon>Streptophyta</taxon>
        <taxon>Embryophyta</taxon>
        <taxon>Tracheophyta</taxon>
        <taxon>Spermatophyta</taxon>
        <taxon>Magnoliopsida</taxon>
        <taxon>eudicotyledons</taxon>
        <taxon>Gunneridae</taxon>
        <taxon>Pentapetalae</taxon>
        <taxon>rosids</taxon>
        <taxon>fabids</taxon>
        <taxon>Fabales</taxon>
        <taxon>Fabaceae</taxon>
        <taxon>Papilionoideae</taxon>
        <taxon>50 kb inversion clade</taxon>
        <taxon>NPAAA clade</taxon>
        <taxon>Hologalegina</taxon>
        <taxon>IRL clade</taxon>
        <taxon>Trifolieae</taxon>
        <taxon>Trifolium</taxon>
    </lineage>
</organism>
<dbReference type="InterPro" id="IPR027417">
    <property type="entry name" value="P-loop_NTPase"/>
</dbReference>
<name>A0A392QUU2_9FABA</name>
<comment type="caution">
    <text evidence="1">The sequence shown here is derived from an EMBL/GenBank/DDBJ whole genome shotgun (WGS) entry which is preliminary data.</text>
</comment>
<dbReference type="CDD" id="cd18809">
    <property type="entry name" value="SF1_C_RecD"/>
    <property type="match status" value="1"/>
</dbReference>
<dbReference type="FunFam" id="3.40.50.300:FF:002884">
    <property type="entry name" value="ATP-dependent DNA helicase"/>
    <property type="match status" value="1"/>
</dbReference>
<evidence type="ECO:0000313" key="1">
    <source>
        <dbReference type="EMBL" id="MCI27642.1"/>
    </source>
</evidence>
<dbReference type="EMBL" id="LXQA010160604">
    <property type="protein sequence ID" value="MCI27642.1"/>
    <property type="molecule type" value="Genomic_DNA"/>
</dbReference>
<protein>
    <submittedName>
        <fullName evidence="1">Helicase-like protein</fullName>
    </submittedName>
</protein>
<dbReference type="GO" id="GO:0004386">
    <property type="term" value="F:helicase activity"/>
    <property type="evidence" value="ECO:0007669"/>
    <property type="project" value="UniProtKB-KW"/>
</dbReference>
<keyword evidence="1" id="KW-0067">ATP-binding</keyword>
<accession>A0A392QUU2</accession>
<dbReference type="Gene3D" id="3.40.50.300">
    <property type="entry name" value="P-loop containing nucleotide triphosphate hydrolases"/>
    <property type="match status" value="1"/>
</dbReference>
<sequence>MAEHVIEAKVIGGPKHGNVVYIPRLDISPSQSPWPFKLTRRQFPIIVSYAMTINKSQGQSLDFVGLYLPRDVFSHGQVYVALSRVKSKKGIKILIHDDKNQPKTSTTNVVYKE</sequence>
<dbReference type="AlphaFoldDB" id="A0A392QUU2"/>
<keyword evidence="1" id="KW-0378">Hydrolase</keyword>
<reference evidence="1 2" key="1">
    <citation type="journal article" date="2018" name="Front. Plant Sci.">
        <title>Red Clover (Trifolium pratense) and Zigzag Clover (T. medium) - A Picture of Genomic Similarities and Differences.</title>
        <authorList>
            <person name="Dluhosova J."/>
            <person name="Istvanek J."/>
            <person name="Nedelnik J."/>
            <person name="Repkova J."/>
        </authorList>
    </citation>
    <scope>NUCLEOTIDE SEQUENCE [LARGE SCALE GENOMIC DNA]</scope>
    <source>
        <strain evidence="2">cv. 10/8</strain>
        <tissue evidence="1">Leaf</tissue>
    </source>
</reference>
<evidence type="ECO:0000313" key="2">
    <source>
        <dbReference type="Proteomes" id="UP000265520"/>
    </source>
</evidence>
<dbReference type="Proteomes" id="UP000265520">
    <property type="component" value="Unassembled WGS sequence"/>
</dbReference>
<dbReference type="PANTHER" id="PTHR23274:SF48">
    <property type="entry name" value="ATP-DEPENDENT DNA HELICASE"/>
    <property type="match status" value="1"/>
</dbReference>
<keyword evidence="2" id="KW-1185">Reference proteome</keyword>
<keyword evidence="1" id="KW-0347">Helicase</keyword>
<keyword evidence="1" id="KW-0547">Nucleotide-binding</keyword>
<proteinExistence type="predicted"/>
<dbReference type="SUPFAM" id="SSF52540">
    <property type="entry name" value="P-loop containing nucleoside triphosphate hydrolases"/>
    <property type="match status" value="1"/>
</dbReference>
<dbReference type="GO" id="GO:0005657">
    <property type="term" value="C:replication fork"/>
    <property type="evidence" value="ECO:0007669"/>
    <property type="project" value="TreeGrafter"/>
</dbReference>